<evidence type="ECO:0000256" key="7">
    <source>
        <dbReference type="ARBA" id="ARBA00023027"/>
    </source>
</evidence>
<feature type="transmembrane region" description="Helical" evidence="11">
    <location>
        <begin position="57"/>
        <end position="78"/>
    </location>
</feature>
<keyword evidence="7" id="KW-0520">NAD</keyword>
<dbReference type="EMBL" id="KC688690">
    <property type="protein sequence ID" value="AGL11928.1"/>
    <property type="molecule type" value="Genomic_DNA"/>
</dbReference>
<organism evidence="12">
    <name type="scientific">Cryptocellus narino</name>
    <dbReference type="NCBI Taxonomy" id="1329480"/>
    <lineage>
        <taxon>Eukaryota</taxon>
        <taxon>Metazoa</taxon>
        <taxon>Ecdysozoa</taxon>
        <taxon>Arthropoda</taxon>
        <taxon>Chelicerata</taxon>
        <taxon>Arachnida</taxon>
        <taxon>Ricinulei</taxon>
        <taxon>Ricinoididae</taxon>
        <taxon>Cryptocellus</taxon>
    </lineage>
</organism>
<sequence length="90" mass="10383">MLKFICFYFYVCGLLGYVVWSGHILLMLLSLEFMVVSLFFFFFFCFGVLFGQYYLLLFFLVVVVCESALGLSLLVSVVRSFGSDMLYSLV</sequence>
<keyword evidence="5" id="KW-1278">Translocase</keyword>
<evidence type="ECO:0000256" key="6">
    <source>
        <dbReference type="ARBA" id="ARBA00022989"/>
    </source>
</evidence>
<evidence type="ECO:0000256" key="9">
    <source>
        <dbReference type="ARBA" id="ARBA00031586"/>
    </source>
</evidence>
<dbReference type="Gene3D" id="1.10.287.3510">
    <property type="match status" value="1"/>
</dbReference>
<reference evidence="12" key="1">
    <citation type="submission" date="2013-02" db="EMBL/GenBank/DDBJ databases">
        <title>Variation between mitochondrial genomes of Ricinulei.</title>
        <authorList>
            <person name="Fahrein K."/>
            <person name="Podsiadlowski L."/>
            <person name="Talarico G."/>
        </authorList>
    </citation>
    <scope>NUCLEOTIDE SEQUENCE</scope>
</reference>
<protein>
    <recommendedName>
        <fullName evidence="3">NADH-ubiquinone oxidoreductase chain 4L</fullName>
    </recommendedName>
    <alternativeName>
        <fullName evidence="9">NADH dehydrogenase subunit 4L</fullName>
    </alternativeName>
</protein>
<geneLocation type="mitochondrion" evidence="12"/>
<comment type="catalytic activity">
    <reaction evidence="10">
        <text>a ubiquinone + NADH + 5 H(+)(in) = a ubiquinol + NAD(+) + 4 H(+)(out)</text>
        <dbReference type="Rhea" id="RHEA:29091"/>
        <dbReference type="Rhea" id="RHEA-COMP:9565"/>
        <dbReference type="Rhea" id="RHEA-COMP:9566"/>
        <dbReference type="ChEBI" id="CHEBI:15378"/>
        <dbReference type="ChEBI" id="CHEBI:16389"/>
        <dbReference type="ChEBI" id="CHEBI:17976"/>
        <dbReference type="ChEBI" id="CHEBI:57540"/>
        <dbReference type="ChEBI" id="CHEBI:57945"/>
        <dbReference type="EC" id="7.1.1.2"/>
    </reaction>
</comment>
<evidence type="ECO:0000256" key="3">
    <source>
        <dbReference type="ARBA" id="ARBA00016612"/>
    </source>
</evidence>
<evidence type="ECO:0000256" key="2">
    <source>
        <dbReference type="ARBA" id="ARBA00010519"/>
    </source>
</evidence>
<keyword evidence="6 11" id="KW-1133">Transmembrane helix</keyword>
<keyword evidence="4 11" id="KW-0812">Transmembrane</keyword>
<dbReference type="GO" id="GO:0008137">
    <property type="term" value="F:NADH dehydrogenase (ubiquinone) activity"/>
    <property type="evidence" value="ECO:0007669"/>
    <property type="project" value="UniProtKB-EC"/>
</dbReference>
<comment type="subcellular location">
    <subcellularLocation>
        <location evidence="1">Membrane</location>
        <topology evidence="1">Multi-pass membrane protein</topology>
    </subcellularLocation>
</comment>
<feature type="transmembrane region" description="Helical" evidence="11">
    <location>
        <begin position="7"/>
        <end position="27"/>
    </location>
</feature>
<feature type="transmembrane region" description="Helical" evidence="11">
    <location>
        <begin position="33"/>
        <end position="50"/>
    </location>
</feature>
<proteinExistence type="inferred from homology"/>
<evidence type="ECO:0000256" key="1">
    <source>
        <dbReference type="ARBA" id="ARBA00004141"/>
    </source>
</evidence>
<name>W5R4K9_9ARAC</name>
<keyword evidence="12" id="KW-0496">Mitochondrion</keyword>
<accession>W5R4K9</accession>
<evidence type="ECO:0000313" key="12">
    <source>
        <dbReference type="EMBL" id="AGL11928.1"/>
    </source>
</evidence>
<comment type="similarity">
    <text evidence="2">Belongs to the complex I subunit 4L family.</text>
</comment>
<dbReference type="InterPro" id="IPR039428">
    <property type="entry name" value="NUOK/Mnh_C1-like"/>
</dbReference>
<keyword evidence="8 11" id="KW-0472">Membrane</keyword>
<evidence type="ECO:0000256" key="11">
    <source>
        <dbReference type="SAM" id="Phobius"/>
    </source>
</evidence>
<dbReference type="Pfam" id="PF00420">
    <property type="entry name" value="Oxidored_q2"/>
    <property type="match status" value="1"/>
</dbReference>
<evidence type="ECO:0000256" key="5">
    <source>
        <dbReference type="ARBA" id="ARBA00022967"/>
    </source>
</evidence>
<evidence type="ECO:0000256" key="8">
    <source>
        <dbReference type="ARBA" id="ARBA00023136"/>
    </source>
</evidence>
<gene>
    <name evidence="12" type="primary">NAD4L</name>
</gene>
<dbReference type="GO" id="GO:0016020">
    <property type="term" value="C:membrane"/>
    <property type="evidence" value="ECO:0007669"/>
    <property type="project" value="UniProtKB-SubCell"/>
</dbReference>
<dbReference type="AlphaFoldDB" id="W5R4K9"/>
<evidence type="ECO:0000256" key="10">
    <source>
        <dbReference type="ARBA" id="ARBA00049551"/>
    </source>
</evidence>
<evidence type="ECO:0000256" key="4">
    <source>
        <dbReference type="ARBA" id="ARBA00022692"/>
    </source>
</evidence>